<reference evidence="3 4" key="1">
    <citation type="submission" date="2021-09" db="EMBL/GenBank/DDBJ databases">
        <title>Genomic insights and catalytic innovation underlie evolution of tropane alkaloids biosynthesis.</title>
        <authorList>
            <person name="Wang Y.-J."/>
            <person name="Tian T."/>
            <person name="Huang J.-P."/>
            <person name="Huang S.-X."/>
        </authorList>
    </citation>
    <scope>NUCLEOTIDE SEQUENCE [LARGE SCALE GENOMIC DNA]</scope>
    <source>
        <strain evidence="3">KIB-2018</strain>
        <tissue evidence="3">Leaf</tissue>
    </source>
</reference>
<dbReference type="AlphaFoldDB" id="A0AAV8SGN4"/>
<dbReference type="InterPro" id="IPR016024">
    <property type="entry name" value="ARM-type_fold"/>
</dbReference>
<sequence length="167" mass="19096">MNLGKVLLKRISWKICGRGYKIYPIVGGNLIVALFFSLYKNFSRVLIERLPDASKAQSLSGLKSTQTDEMAVDHEESSAMEVDNENERTKKSQPNSRKESNPYDVGEKEQWCLSILGYVKAFSRQYLSEIWPFIEKLDAELFTKNTHPLFLKAVYSSLRRPLNDPSG</sequence>
<dbReference type="SUPFAM" id="SSF48371">
    <property type="entry name" value="ARM repeat"/>
    <property type="match status" value="1"/>
</dbReference>
<proteinExistence type="predicted"/>
<evidence type="ECO:0000256" key="2">
    <source>
        <dbReference type="SAM" id="Phobius"/>
    </source>
</evidence>
<feature type="transmembrane region" description="Helical" evidence="2">
    <location>
        <begin position="20"/>
        <end position="39"/>
    </location>
</feature>
<evidence type="ECO:0000256" key="1">
    <source>
        <dbReference type="SAM" id="MobiDB-lite"/>
    </source>
</evidence>
<keyword evidence="4" id="KW-1185">Reference proteome</keyword>
<feature type="region of interest" description="Disordered" evidence="1">
    <location>
        <begin position="61"/>
        <end position="103"/>
    </location>
</feature>
<feature type="compositionally biased region" description="Basic and acidic residues" evidence="1">
    <location>
        <begin position="85"/>
        <end position="103"/>
    </location>
</feature>
<evidence type="ECO:0000313" key="4">
    <source>
        <dbReference type="Proteomes" id="UP001159364"/>
    </source>
</evidence>
<protein>
    <submittedName>
        <fullName evidence="3">Uncharacterized protein</fullName>
    </submittedName>
</protein>
<keyword evidence="2" id="KW-1133">Transmembrane helix</keyword>
<dbReference type="Gene3D" id="1.25.40.180">
    <property type="match status" value="1"/>
</dbReference>
<comment type="caution">
    <text evidence="3">The sequence shown here is derived from an EMBL/GenBank/DDBJ whole genome shotgun (WGS) entry which is preliminary data.</text>
</comment>
<keyword evidence="2" id="KW-0812">Transmembrane</keyword>
<evidence type="ECO:0000313" key="3">
    <source>
        <dbReference type="EMBL" id="KAJ8751223.1"/>
    </source>
</evidence>
<name>A0AAV8SGN4_9ROSI</name>
<accession>A0AAV8SGN4</accession>
<dbReference type="Proteomes" id="UP001159364">
    <property type="component" value="Linkage Group LG11"/>
</dbReference>
<organism evidence="3 4">
    <name type="scientific">Erythroxylum novogranatense</name>
    <dbReference type="NCBI Taxonomy" id="1862640"/>
    <lineage>
        <taxon>Eukaryota</taxon>
        <taxon>Viridiplantae</taxon>
        <taxon>Streptophyta</taxon>
        <taxon>Embryophyta</taxon>
        <taxon>Tracheophyta</taxon>
        <taxon>Spermatophyta</taxon>
        <taxon>Magnoliopsida</taxon>
        <taxon>eudicotyledons</taxon>
        <taxon>Gunneridae</taxon>
        <taxon>Pentapetalae</taxon>
        <taxon>rosids</taxon>
        <taxon>fabids</taxon>
        <taxon>Malpighiales</taxon>
        <taxon>Erythroxylaceae</taxon>
        <taxon>Erythroxylum</taxon>
    </lineage>
</organism>
<dbReference type="EMBL" id="JAIWQS010000011">
    <property type="protein sequence ID" value="KAJ8751223.1"/>
    <property type="molecule type" value="Genomic_DNA"/>
</dbReference>
<keyword evidence="2" id="KW-0472">Membrane</keyword>
<gene>
    <name evidence="3" type="ORF">K2173_016404</name>
</gene>